<accession>A0A7N2MBE5</accession>
<dbReference type="GO" id="GO:0006270">
    <property type="term" value="P:DNA replication initiation"/>
    <property type="evidence" value="ECO:0007669"/>
    <property type="project" value="TreeGrafter"/>
</dbReference>
<keyword evidence="4" id="KW-1185">Reference proteome</keyword>
<dbReference type="GO" id="GO:0033314">
    <property type="term" value="P:mitotic DNA replication checkpoint signaling"/>
    <property type="evidence" value="ECO:0007669"/>
    <property type="project" value="TreeGrafter"/>
</dbReference>
<name>A0A7N2MBE5_QUELO</name>
<dbReference type="InterPro" id="IPR049945">
    <property type="entry name" value="AAA_22"/>
</dbReference>
<dbReference type="EnsemblPlants" id="QL08p039443:mrna">
    <property type="protein sequence ID" value="QL08p039443:mrna"/>
    <property type="gene ID" value="QL08p039443"/>
</dbReference>
<dbReference type="Gene3D" id="3.40.50.300">
    <property type="entry name" value="P-loop containing nucleotide triphosphate hydrolases"/>
    <property type="match status" value="1"/>
</dbReference>
<reference evidence="3" key="2">
    <citation type="submission" date="2021-01" db="UniProtKB">
        <authorList>
            <consortium name="EnsemblPlants"/>
        </authorList>
    </citation>
    <scope>IDENTIFICATION</scope>
</reference>
<evidence type="ECO:0000313" key="3">
    <source>
        <dbReference type="EnsemblPlants" id="QL08p039443:mrna"/>
    </source>
</evidence>
<dbReference type="SUPFAM" id="SSF52540">
    <property type="entry name" value="P-loop containing nucleoside triphosphate hydrolases"/>
    <property type="match status" value="1"/>
</dbReference>
<dbReference type="GO" id="GO:0003688">
    <property type="term" value="F:DNA replication origin binding"/>
    <property type="evidence" value="ECO:0007669"/>
    <property type="project" value="TreeGrafter"/>
</dbReference>
<evidence type="ECO:0000259" key="2">
    <source>
        <dbReference type="Pfam" id="PF13401"/>
    </source>
</evidence>
<feature type="domain" description="ORC1/DEAH AAA+ ATPase" evidence="2">
    <location>
        <begin position="23"/>
        <end position="144"/>
    </location>
</feature>
<dbReference type="Gramene" id="QL08p039443:mrna">
    <property type="protein sequence ID" value="QL08p039443:mrna"/>
    <property type="gene ID" value="QL08p039443"/>
</dbReference>
<evidence type="ECO:0000256" key="1">
    <source>
        <dbReference type="ARBA" id="ARBA00006184"/>
    </source>
</evidence>
<reference evidence="3 4" key="1">
    <citation type="journal article" date="2016" name="G3 (Bethesda)">
        <title>First Draft Assembly and Annotation of the Genome of a California Endemic Oak Quercus lobata Nee (Fagaceae).</title>
        <authorList>
            <person name="Sork V.L."/>
            <person name="Fitz-Gibbon S.T."/>
            <person name="Puiu D."/>
            <person name="Crepeau M."/>
            <person name="Gugger P.F."/>
            <person name="Sherman R."/>
            <person name="Stevens K."/>
            <person name="Langley C.H."/>
            <person name="Pellegrini M."/>
            <person name="Salzberg S.L."/>
        </authorList>
    </citation>
    <scope>NUCLEOTIDE SEQUENCE [LARGE SCALE GENOMIC DNA]</scope>
    <source>
        <strain evidence="3 4">cv. SW786</strain>
    </source>
</reference>
<dbReference type="InterPro" id="IPR050311">
    <property type="entry name" value="ORC1/CDC6"/>
</dbReference>
<dbReference type="Proteomes" id="UP000594261">
    <property type="component" value="Chromosome 8"/>
</dbReference>
<dbReference type="PANTHER" id="PTHR10763">
    <property type="entry name" value="CELL DIVISION CONTROL PROTEIN 6-RELATED"/>
    <property type="match status" value="1"/>
</dbReference>
<dbReference type="GO" id="GO:0005634">
    <property type="term" value="C:nucleus"/>
    <property type="evidence" value="ECO:0007669"/>
    <property type="project" value="TreeGrafter"/>
</dbReference>
<protein>
    <recommendedName>
        <fullName evidence="2">ORC1/DEAH AAA+ ATPase domain-containing protein</fullName>
    </recommendedName>
</protein>
<organism evidence="3 4">
    <name type="scientific">Quercus lobata</name>
    <name type="common">Valley oak</name>
    <dbReference type="NCBI Taxonomy" id="97700"/>
    <lineage>
        <taxon>Eukaryota</taxon>
        <taxon>Viridiplantae</taxon>
        <taxon>Streptophyta</taxon>
        <taxon>Embryophyta</taxon>
        <taxon>Tracheophyta</taxon>
        <taxon>Spermatophyta</taxon>
        <taxon>Magnoliopsida</taxon>
        <taxon>eudicotyledons</taxon>
        <taxon>Gunneridae</taxon>
        <taxon>Pentapetalae</taxon>
        <taxon>rosids</taxon>
        <taxon>fabids</taxon>
        <taxon>Fagales</taxon>
        <taxon>Fagaceae</taxon>
        <taxon>Quercus</taxon>
    </lineage>
</organism>
<dbReference type="InParanoid" id="A0A7N2MBE5"/>
<sequence length="261" mass="29981">MVEFIARFLADSGIPPLILTRQEKAGSLYVCGCPGTGKSLSMEKVKQLLFHWANEARHQQPNVLTINCTSLAKTSDIFGKILGESQLRKKVNGVTSPLQHLQNLYSQKPQPSGMKMMLIIADELDYLITKDRAVLHDLFMLTTFPFSRCILIGIANAIDLADRFLPKLQSLNFLDNRLAVACTRPPILHQNIGYKYELRKPTVVTFRAYSKDQILKILHERLMFEELNCKFNHVQGNGRNYHFEKYSEVLLLHLLQFYFEH</sequence>
<dbReference type="EMBL" id="LRBV02000008">
    <property type="status" value="NOT_ANNOTATED_CDS"/>
    <property type="molecule type" value="Genomic_DNA"/>
</dbReference>
<dbReference type="Pfam" id="PF13401">
    <property type="entry name" value="AAA_22"/>
    <property type="match status" value="1"/>
</dbReference>
<dbReference type="PANTHER" id="PTHR10763:SF26">
    <property type="entry name" value="CELL DIVISION CONTROL PROTEIN 6 HOMOLOG"/>
    <property type="match status" value="1"/>
</dbReference>
<dbReference type="InterPro" id="IPR027417">
    <property type="entry name" value="P-loop_NTPase"/>
</dbReference>
<dbReference type="GO" id="GO:0016887">
    <property type="term" value="F:ATP hydrolysis activity"/>
    <property type="evidence" value="ECO:0007669"/>
    <property type="project" value="InterPro"/>
</dbReference>
<comment type="similarity">
    <text evidence="1">Belongs to the CDC6/cdc18 family.</text>
</comment>
<proteinExistence type="inferred from homology"/>
<dbReference type="AlphaFoldDB" id="A0A7N2MBE5"/>
<evidence type="ECO:0000313" key="4">
    <source>
        <dbReference type="Proteomes" id="UP000594261"/>
    </source>
</evidence>